<dbReference type="Proteomes" id="UP000499080">
    <property type="component" value="Unassembled WGS sequence"/>
</dbReference>
<comment type="caution">
    <text evidence="1">The sequence shown here is derived from an EMBL/GenBank/DDBJ whole genome shotgun (WGS) entry which is preliminary data.</text>
</comment>
<name>A0A4Y2TWP0_ARAVE</name>
<protein>
    <submittedName>
        <fullName evidence="1">Uncharacterized protein</fullName>
    </submittedName>
</protein>
<accession>A0A4Y2TWP0</accession>
<gene>
    <name evidence="1" type="ORF">AVEN_85475_1</name>
</gene>
<dbReference type="AlphaFoldDB" id="A0A4Y2TWP0"/>
<keyword evidence="2" id="KW-1185">Reference proteome</keyword>
<evidence type="ECO:0000313" key="2">
    <source>
        <dbReference type="Proteomes" id="UP000499080"/>
    </source>
</evidence>
<organism evidence="1 2">
    <name type="scientific">Araneus ventricosus</name>
    <name type="common">Orbweaver spider</name>
    <name type="synonym">Epeira ventricosa</name>
    <dbReference type="NCBI Taxonomy" id="182803"/>
    <lineage>
        <taxon>Eukaryota</taxon>
        <taxon>Metazoa</taxon>
        <taxon>Ecdysozoa</taxon>
        <taxon>Arthropoda</taxon>
        <taxon>Chelicerata</taxon>
        <taxon>Arachnida</taxon>
        <taxon>Araneae</taxon>
        <taxon>Araneomorphae</taxon>
        <taxon>Entelegynae</taxon>
        <taxon>Araneoidea</taxon>
        <taxon>Araneidae</taxon>
        <taxon>Araneus</taxon>
    </lineage>
</organism>
<dbReference type="EMBL" id="BGPR01031833">
    <property type="protein sequence ID" value="GBO05095.1"/>
    <property type="molecule type" value="Genomic_DNA"/>
</dbReference>
<evidence type="ECO:0000313" key="1">
    <source>
        <dbReference type="EMBL" id="GBO05095.1"/>
    </source>
</evidence>
<proteinExistence type="predicted"/>
<reference evidence="1 2" key="1">
    <citation type="journal article" date="2019" name="Sci. Rep.">
        <title>Orb-weaving spider Araneus ventricosus genome elucidates the spidroin gene catalogue.</title>
        <authorList>
            <person name="Kono N."/>
            <person name="Nakamura H."/>
            <person name="Ohtoshi R."/>
            <person name="Moran D.A.P."/>
            <person name="Shinohara A."/>
            <person name="Yoshida Y."/>
            <person name="Fujiwara M."/>
            <person name="Mori M."/>
            <person name="Tomita M."/>
            <person name="Arakawa K."/>
        </authorList>
    </citation>
    <scope>NUCLEOTIDE SEQUENCE [LARGE SCALE GENOMIC DNA]</scope>
</reference>
<sequence>MEFSRIFKRISFPNRDIEKRVAFSGIINLSPRSPKWSPRSYFTMKTYILDVEDFSTVFTFTWKKLFLAMNAK</sequence>